<protein>
    <submittedName>
        <fullName evidence="1">Uncharacterized protein</fullName>
    </submittedName>
</protein>
<name>A0A3Q9RP58_9BACI</name>
<dbReference type="KEGG" id="pasa:BAOM_2965"/>
<dbReference type="OrthoDB" id="9994458at2"/>
<evidence type="ECO:0000313" key="2">
    <source>
        <dbReference type="Proteomes" id="UP000283095"/>
    </source>
</evidence>
<dbReference type="RefSeq" id="WP_127760723.1">
    <property type="nucleotide sequence ID" value="NZ_CP026095.1"/>
</dbReference>
<gene>
    <name evidence="1" type="ORF">BAOM_2965</name>
</gene>
<dbReference type="Proteomes" id="UP000283095">
    <property type="component" value="Chromosome"/>
</dbReference>
<proteinExistence type="predicted"/>
<dbReference type="EMBL" id="CP026095">
    <property type="protein sequence ID" value="AZV43574.1"/>
    <property type="molecule type" value="Genomic_DNA"/>
</dbReference>
<dbReference type="AlphaFoldDB" id="A0A3Q9RP58"/>
<evidence type="ECO:0000313" key="1">
    <source>
        <dbReference type="EMBL" id="AZV43574.1"/>
    </source>
</evidence>
<reference evidence="1 2" key="1">
    <citation type="submission" date="2018-01" db="EMBL/GenBank/DDBJ databases">
        <title>Bacillus asahii Genome sequencing and assembly.</title>
        <authorList>
            <person name="Jiang H."/>
            <person name="Feng Y."/>
            <person name="Zhao F."/>
            <person name="Lin X."/>
        </authorList>
    </citation>
    <scope>NUCLEOTIDE SEQUENCE [LARGE SCALE GENOMIC DNA]</scope>
    <source>
        <strain evidence="1 2">OM18</strain>
    </source>
</reference>
<sequence length="72" mass="8506">MNKEKLKEFIRELNRLQEKHGIYISAGYDEMIDYNWDEEPYVSGVQSYLVFSDKEGNEKTLDDLDIDDLADI</sequence>
<accession>A0A3Q9RP58</accession>
<organism evidence="1 2">
    <name type="scientific">Peribacillus asahii</name>
    <dbReference type="NCBI Taxonomy" id="228899"/>
    <lineage>
        <taxon>Bacteria</taxon>
        <taxon>Bacillati</taxon>
        <taxon>Bacillota</taxon>
        <taxon>Bacilli</taxon>
        <taxon>Bacillales</taxon>
        <taxon>Bacillaceae</taxon>
        <taxon>Peribacillus</taxon>
    </lineage>
</organism>